<dbReference type="InterPro" id="IPR012902">
    <property type="entry name" value="N_methyl_site"/>
</dbReference>
<keyword evidence="4" id="KW-1133">Transmembrane helix</keyword>
<sequence length="186" mass="20678">MKKGFTLVELLVVVLIIGILASMAMPHYEKAVWQSRNAQLKSAVRAIADAQKMHLLKTGKVAKSLRALPVTLPLEVKATNAGVNSNVCNLMTPKGEAVLEGKNFIVVLNTVNSPTGDDWAGIAVWTEGRYKCNGFAWWLHSTKDQGMMCLESRNKGITTQKGEFCEELESATWSDLYRSWDRFTMI</sequence>
<accession>A0A928HG57</accession>
<dbReference type="PANTHER" id="PTHR30093">
    <property type="entry name" value="GENERAL SECRETION PATHWAY PROTEIN G"/>
    <property type="match status" value="1"/>
</dbReference>
<dbReference type="PRINTS" id="PR00813">
    <property type="entry name" value="BCTERIALGSPG"/>
</dbReference>
<name>A0A928HG57_9BACT</name>
<keyword evidence="2" id="KW-0488">Methylation</keyword>
<evidence type="ECO:0000313" key="6">
    <source>
        <dbReference type="EMBL" id="MBE6421376.1"/>
    </source>
</evidence>
<dbReference type="Pfam" id="PF07963">
    <property type="entry name" value="N_methyl"/>
    <property type="match status" value="1"/>
</dbReference>
<dbReference type="AlphaFoldDB" id="A0A928HG57"/>
<dbReference type="Proteomes" id="UP000725649">
    <property type="component" value="Unassembled WGS sequence"/>
</dbReference>
<evidence type="ECO:0000256" key="1">
    <source>
        <dbReference type="ARBA" id="ARBA00004167"/>
    </source>
</evidence>
<organism evidence="6 7">
    <name type="scientific">Candidatus Avelusimicrobium gallicola</name>
    <dbReference type="NCBI Taxonomy" id="2562704"/>
    <lineage>
        <taxon>Bacteria</taxon>
        <taxon>Pseudomonadati</taxon>
        <taxon>Elusimicrobiota</taxon>
        <taxon>Elusimicrobia</taxon>
        <taxon>Elusimicrobiales</taxon>
        <taxon>Elusimicrobiaceae</taxon>
        <taxon>Candidatus Avelusimicrobium</taxon>
    </lineage>
</organism>
<dbReference type="GO" id="GO:0015627">
    <property type="term" value="C:type II protein secretion system complex"/>
    <property type="evidence" value="ECO:0007669"/>
    <property type="project" value="InterPro"/>
</dbReference>
<comment type="subcellular location">
    <subcellularLocation>
        <location evidence="1">Membrane</location>
        <topology evidence="1">Single-pass membrane protein</topology>
    </subcellularLocation>
</comment>
<dbReference type="InterPro" id="IPR045584">
    <property type="entry name" value="Pilin-like"/>
</dbReference>
<evidence type="ECO:0000256" key="3">
    <source>
        <dbReference type="ARBA" id="ARBA00022692"/>
    </source>
</evidence>
<dbReference type="InterPro" id="IPR000983">
    <property type="entry name" value="Bac_GSPG_pilin"/>
</dbReference>
<reference evidence="6" key="1">
    <citation type="submission" date="2019-04" db="EMBL/GenBank/DDBJ databases">
        <title>Evolution of Biomass-Degrading Anaerobic Consortia Revealed by Metagenomics.</title>
        <authorList>
            <person name="Peng X."/>
        </authorList>
    </citation>
    <scope>NUCLEOTIDE SEQUENCE</scope>
    <source>
        <strain evidence="6">SIG66</strain>
    </source>
</reference>
<comment type="caution">
    <text evidence="6">The sequence shown here is derived from an EMBL/GenBank/DDBJ whole genome shotgun (WGS) entry which is preliminary data.</text>
</comment>
<dbReference type="NCBIfam" id="TIGR02532">
    <property type="entry name" value="IV_pilin_GFxxxE"/>
    <property type="match status" value="1"/>
</dbReference>
<keyword evidence="5" id="KW-0472">Membrane</keyword>
<protein>
    <submittedName>
        <fullName evidence="6">Prepilin-type N-terminal cleavage/methylation domain-containing protein</fullName>
    </submittedName>
</protein>
<dbReference type="SUPFAM" id="SSF54523">
    <property type="entry name" value="Pili subunits"/>
    <property type="match status" value="1"/>
</dbReference>
<dbReference type="Gene3D" id="3.30.700.10">
    <property type="entry name" value="Glycoprotein, Type 4 Pilin"/>
    <property type="match status" value="1"/>
</dbReference>
<evidence type="ECO:0000256" key="2">
    <source>
        <dbReference type="ARBA" id="ARBA00022481"/>
    </source>
</evidence>
<dbReference type="GO" id="GO:0015628">
    <property type="term" value="P:protein secretion by the type II secretion system"/>
    <property type="evidence" value="ECO:0007669"/>
    <property type="project" value="InterPro"/>
</dbReference>
<dbReference type="PROSITE" id="PS00409">
    <property type="entry name" value="PROKAR_NTER_METHYL"/>
    <property type="match status" value="1"/>
</dbReference>
<dbReference type="GO" id="GO:0016020">
    <property type="term" value="C:membrane"/>
    <property type="evidence" value="ECO:0007669"/>
    <property type="project" value="UniProtKB-SubCell"/>
</dbReference>
<evidence type="ECO:0000313" key="7">
    <source>
        <dbReference type="Proteomes" id="UP000725649"/>
    </source>
</evidence>
<evidence type="ECO:0000256" key="4">
    <source>
        <dbReference type="ARBA" id="ARBA00022989"/>
    </source>
</evidence>
<evidence type="ECO:0000256" key="5">
    <source>
        <dbReference type="ARBA" id="ARBA00023136"/>
    </source>
</evidence>
<keyword evidence="3" id="KW-0812">Transmembrane</keyword>
<proteinExistence type="predicted"/>
<dbReference type="PANTHER" id="PTHR30093:SF44">
    <property type="entry name" value="TYPE II SECRETION SYSTEM CORE PROTEIN G"/>
    <property type="match status" value="1"/>
</dbReference>
<dbReference type="EMBL" id="SUVG01000005">
    <property type="protein sequence ID" value="MBE6421376.1"/>
    <property type="molecule type" value="Genomic_DNA"/>
</dbReference>
<gene>
    <name evidence="6" type="ORF">E7027_04505</name>
</gene>